<dbReference type="Pfam" id="PF13884">
    <property type="entry name" value="Peptidase_S74"/>
    <property type="match status" value="1"/>
</dbReference>
<keyword evidence="1" id="KW-0175">Coiled coil</keyword>
<dbReference type="EMBL" id="JBHMEY010000015">
    <property type="protein sequence ID" value="MFB9096336.1"/>
    <property type="molecule type" value="Genomic_DNA"/>
</dbReference>
<feature type="domain" description="Peptidase S74" evidence="2">
    <location>
        <begin position="339"/>
        <end position="442"/>
    </location>
</feature>
<sequence length="479" mass="52262">MQRIKRFLWFNLVVFSTTISGQIGIGTTTPNGALDINSSTQGLIVPRVALTACNTTSPIINPNGGAIIEGTIVYNTATDGVVPNDVVPGFYFWNGASWLKVTTQTSPENPNWSLSGNAGTNATNNFIGTMDANDFIIKTDANERLRINSNGNIGIGTSTPNAPLQFTNTVANRKISLYETNNNDHQFYGFGINGAALRYQIDDIGSSHIFFAGNSSSTSNELMRINGNGKVAIGTSSATAKLTTYDNSSSSSNIFSIGNNAGTYDFYVANDFNNANFGSSAADYPTNGYSNVLVMNLGGNGHFVFGDNIGPWADGIYDNGSSFSRWRYIYSSNGTINTSDARVKSKIEEVPYGLQTVKKMNPVIYDKYLNFDKTGTSIVEIGFLAQELQRLIPNAVIGNPEDKNPMGINYAEIIPVLTKAIQEQQIIIDEEVAKNEQLEDEIETLKQKQNLFEKKLLELESKMLNPEKKESTKSTFKQS</sequence>
<dbReference type="Gene3D" id="4.10.1090.10">
    <property type="entry name" value="Endosialidase, domain 4"/>
    <property type="match status" value="1"/>
</dbReference>
<evidence type="ECO:0000256" key="1">
    <source>
        <dbReference type="SAM" id="Coils"/>
    </source>
</evidence>
<reference evidence="3 4" key="1">
    <citation type="submission" date="2024-09" db="EMBL/GenBank/DDBJ databases">
        <authorList>
            <person name="Sun Q."/>
            <person name="Mori K."/>
        </authorList>
    </citation>
    <scope>NUCLEOTIDE SEQUENCE [LARGE SCALE GENOMIC DNA]</scope>
    <source>
        <strain evidence="3 4">CECT 7955</strain>
    </source>
</reference>
<accession>A0ABV5GLW7</accession>
<comment type="caution">
    <text evidence="3">The sequence shown here is derived from an EMBL/GenBank/DDBJ whole genome shotgun (WGS) entry which is preliminary data.</text>
</comment>
<gene>
    <name evidence="3" type="ORF">ACFFVF_07400</name>
</gene>
<evidence type="ECO:0000313" key="4">
    <source>
        <dbReference type="Proteomes" id="UP001589607"/>
    </source>
</evidence>
<dbReference type="InterPro" id="IPR044914">
    <property type="entry name" value="Endosialidase_C_dom_sf"/>
</dbReference>
<evidence type="ECO:0000259" key="2">
    <source>
        <dbReference type="PROSITE" id="PS51688"/>
    </source>
</evidence>
<dbReference type="InterPro" id="IPR030392">
    <property type="entry name" value="S74_ICA"/>
</dbReference>
<dbReference type="RefSeq" id="WP_236455469.1">
    <property type="nucleotide sequence ID" value="NZ_CBCSGE010000022.1"/>
</dbReference>
<feature type="coiled-coil region" evidence="1">
    <location>
        <begin position="421"/>
        <end position="462"/>
    </location>
</feature>
<keyword evidence="4" id="KW-1185">Reference proteome</keyword>
<proteinExistence type="predicted"/>
<name>A0ABV5GLW7_9FLAO</name>
<dbReference type="PROSITE" id="PS51688">
    <property type="entry name" value="ICA"/>
    <property type="match status" value="1"/>
</dbReference>
<protein>
    <submittedName>
        <fullName evidence="3">Tail fiber domain-containing protein</fullName>
    </submittedName>
</protein>
<dbReference type="Proteomes" id="UP001589607">
    <property type="component" value="Unassembled WGS sequence"/>
</dbReference>
<organism evidence="3 4">
    <name type="scientific">Flavobacterium jumunjinense</name>
    <dbReference type="NCBI Taxonomy" id="998845"/>
    <lineage>
        <taxon>Bacteria</taxon>
        <taxon>Pseudomonadati</taxon>
        <taxon>Bacteroidota</taxon>
        <taxon>Flavobacteriia</taxon>
        <taxon>Flavobacteriales</taxon>
        <taxon>Flavobacteriaceae</taxon>
        <taxon>Flavobacterium</taxon>
    </lineage>
</organism>
<evidence type="ECO:0000313" key="3">
    <source>
        <dbReference type="EMBL" id="MFB9096336.1"/>
    </source>
</evidence>